<keyword evidence="1" id="KW-0472">Membrane</keyword>
<dbReference type="OrthoDB" id="8197395at2759"/>
<accession>A0A4C1VCL5</accession>
<evidence type="ECO:0000313" key="2">
    <source>
        <dbReference type="EMBL" id="GBP35684.1"/>
    </source>
</evidence>
<feature type="transmembrane region" description="Helical" evidence="1">
    <location>
        <begin position="143"/>
        <end position="164"/>
    </location>
</feature>
<feature type="transmembrane region" description="Helical" evidence="1">
    <location>
        <begin position="106"/>
        <end position="131"/>
    </location>
</feature>
<proteinExistence type="predicted"/>
<dbReference type="EMBL" id="BGZK01000307">
    <property type="protein sequence ID" value="GBP35684.1"/>
    <property type="molecule type" value="Genomic_DNA"/>
</dbReference>
<protein>
    <submittedName>
        <fullName evidence="2">Uncharacterized protein</fullName>
    </submittedName>
</protein>
<organism evidence="2 3">
    <name type="scientific">Eumeta variegata</name>
    <name type="common">Bagworm moth</name>
    <name type="synonym">Eumeta japonica</name>
    <dbReference type="NCBI Taxonomy" id="151549"/>
    <lineage>
        <taxon>Eukaryota</taxon>
        <taxon>Metazoa</taxon>
        <taxon>Ecdysozoa</taxon>
        <taxon>Arthropoda</taxon>
        <taxon>Hexapoda</taxon>
        <taxon>Insecta</taxon>
        <taxon>Pterygota</taxon>
        <taxon>Neoptera</taxon>
        <taxon>Endopterygota</taxon>
        <taxon>Lepidoptera</taxon>
        <taxon>Glossata</taxon>
        <taxon>Ditrysia</taxon>
        <taxon>Tineoidea</taxon>
        <taxon>Psychidae</taxon>
        <taxon>Oiketicinae</taxon>
        <taxon>Eumeta</taxon>
    </lineage>
</organism>
<keyword evidence="1" id="KW-0812">Transmembrane</keyword>
<gene>
    <name evidence="2" type="ORF">EVAR_75009_1</name>
</gene>
<feature type="transmembrane region" description="Helical" evidence="1">
    <location>
        <begin position="21"/>
        <end position="51"/>
    </location>
</feature>
<sequence>MKKLQCNWRKMKIIRLNNFLFILNLRQGAILIAVHQIALSSFVLIILLVGISHVGEMLTLLHNDMEDEAERRGFFEVKYGGGHLLFHESDLPTSNNQKRFVKAQHLASATVILLYTSTALTAAYLACCIMLLHGAVRCRRAFLLPWIAAACIALLLLLVALALADTYPCLVNLFGGHNLYHFGCAIFVLTFVYAISAVTSFALETSAVAAARGASCAENNDERGERLLLLDHAAHSSLLSAAQLKRMSSCTRTQFV</sequence>
<feature type="transmembrane region" description="Helical" evidence="1">
    <location>
        <begin position="179"/>
        <end position="203"/>
    </location>
</feature>
<evidence type="ECO:0000313" key="3">
    <source>
        <dbReference type="Proteomes" id="UP000299102"/>
    </source>
</evidence>
<reference evidence="2 3" key="1">
    <citation type="journal article" date="2019" name="Commun. Biol.">
        <title>The bagworm genome reveals a unique fibroin gene that provides high tensile strength.</title>
        <authorList>
            <person name="Kono N."/>
            <person name="Nakamura H."/>
            <person name="Ohtoshi R."/>
            <person name="Tomita M."/>
            <person name="Numata K."/>
            <person name="Arakawa K."/>
        </authorList>
    </citation>
    <scope>NUCLEOTIDE SEQUENCE [LARGE SCALE GENOMIC DNA]</scope>
</reference>
<dbReference type="AlphaFoldDB" id="A0A4C1VCL5"/>
<comment type="caution">
    <text evidence="2">The sequence shown here is derived from an EMBL/GenBank/DDBJ whole genome shotgun (WGS) entry which is preliminary data.</text>
</comment>
<dbReference type="Proteomes" id="UP000299102">
    <property type="component" value="Unassembled WGS sequence"/>
</dbReference>
<keyword evidence="1" id="KW-1133">Transmembrane helix</keyword>
<evidence type="ECO:0000256" key="1">
    <source>
        <dbReference type="SAM" id="Phobius"/>
    </source>
</evidence>
<keyword evidence="3" id="KW-1185">Reference proteome</keyword>
<name>A0A4C1VCL5_EUMVA</name>